<evidence type="ECO:0000313" key="3">
    <source>
        <dbReference type="Proteomes" id="UP000428333"/>
    </source>
</evidence>
<keyword evidence="3" id="KW-1185">Reference proteome</keyword>
<dbReference type="Pfam" id="PF13638">
    <property type="entry name" value="PIN_4"/>
    <property type="match status" value="1"/>
</dbReference>
<dbReference type="EMBL" id="QEFC01003080">
    <property type="protein sequence ID" value="KAE9450204.1"/>
    <property type="molecule type" value="Genomic_DNA"/>
</dbReference>
<evidence type="ECO:0000259" key="1">
    <source>
        <dbReference type="SMART" id="SM00670"/>
    </source>
</evidence>
<dbReference type="SMART" id="SM00670">
    <property type="entry name" value="PINc"/>
    <property type="match status" value="1"/>
</dbReference>
<comment type="caution">
    <text evidence="2">The sequence shown here is derived from an EMBL/GenBank/DDBJ whole genome shotgun (WGS) entry which is preliminary data.</text>
</comment>
<protein>
    <recommendedName>
        <fullName evidence="1">PIN domain-containing protein</fullName>
    </recommendedName>
</protein>
<dbReference type="AlphaFoldDB" id="A0A6A4L1T3"/>
<evidence type="ECO:0000313" key="2">
    <source>
        <dbReference type="EMBL" id="KAE9450204.1"/>
    </source>
</evidence>
<accession>A0A6A4L1T3</accession>
<organism evidence="2 3">
    <name type="scientific">Rhododendron williamsianum</name>
    <dbReference type="NCBI Taxonomy" id="262921"/>
    <lineage>
        <taxon>Eukaryota</taxon>
        <taxon>Viridiplantae</taxon>
        <taxon>Streptophyta</taxon>
        <taxon>Embryophyta</taxon>
        <taxon>Tracheophyta</taxon>
        <taxon>Spermatophyta</taxon>
        <taxon>Magnoliopsida</taxon>
        <taxon>eudicotyledons</taxon>
        <taxon>Gunneridae</taxon>
        <taxon>Pentapetalae</taxon>
        <taxon>asterids</taxon>
        <taxon>Ericales</taxon>
        <taxon>Ericaceae</taxon>
        <taxon>Ericoideae</taxon>
        <taxon>Rhodoreae</taxon>
        <taxon>Rhododendron</taxon>
    </lineage>
</organism>
<proteinExistence type="predicted"/>
<sequence length="203" mass="22788">MLQNKSFSRKTRQGKVIKVVREHYLRDDIYCGAPFCKVCDSSAARLSSTASTVLIVDTNVVLNQIDLLENEAIDDVVVLSVVLDEVKNKNLGVYNRLRALCSNSVKKFLFSLMNTTSRDTYVKAMVGKSPNDRNDRGYTFAFLQCFVSLIFEAYVKSLGQPGLLDLLVQVPSEDVGMEDVEDLRTSKKKIIYTEVSLFASAFF</sequence>
<gene>
    <name evidence="2" type="ORF">C3L33_17890</name>
</gene>
<dbReference type="InterPro" id="IPR002716">
    <property type="entry name" value="PIN_dom"/>
</dbReference>
<dbReference type="Gene3D" id="3.40.50.1010">
    <property type="entry name" value="5'-nuclease"/>
    <property type="match status" value="1"/>
</dbReference>
<dbReference type="Proteomes" id="UP000428333">
    <property type="component" value="Linkage Group LG11"/>
</dbReference>
<dbReference type="OrthoDB" id="372421at2759"/>
<dbReference type="CDD" id="cd09862">
    <property type="entry name" value="PIN_Rrp44-like"/>
    <property type="match status" value="1"/>
</dbReference>
<feature type="domain" description="PIN" evidence="1">
    <location>
        <begin position="52"/>
        <end position="155"/>
    </location>
</feature>
<feature type="non-terminal residue" evidence="2">
    <location>
        <position position="1"/>
    </location>
</feature>
<name>A0A6A4L1T3_9ERIC</name>
<reference evidence="2 3" key="1">
    <citation type="journal article" date="2019" name="Genome Biol. Evol.">
        <title>The Rhododendron genome and chromosomal organization provide insight into shared whole-genome duplications across the heath family (Ericaceae).</title>
        <authorList>
            <person name="Soza V.L."/>
            <person name="Lindsley D."/>
            <person name="Waalkes A."/>
            <person name="Ramage E."/>
            <person name="Patwardhan R.P."/>
            <person name="Burton J.N."/>
            <person name="Adey A."/>
            <person name="Kumar A."/>
            <person name="Qiu R."/>
            <person name="Shendure J."/>
            <person name="Hall B."/>
        </authorList>
    </citation>
    <scope>NUCLEOTIDE SEQUENCE [LARGE SCALE GENOMIC DNA]</scope>
    <source>
        <strain evidence="2">RSF 1966-606</strain>
    </source>
</reference>